<keyword evidence="4" id="KW-1185">Reference proteome</keyword>
<dbReference type="OrthoDB" id="1743797at2759"/>
<evidence type="ECO:0000313" key="1">
    <source>
        <dbReference type="EMBL" id="CAB4268609.1"/>
    </source>
</evidence>
<dbReference type="Proteomes" id="UP000507222">
    <property type="component" value="Unassembled WGS sequence"/>
</dbReference>
<proteinExistence type="predicted"/>
<name>A0A6J5WBH0_PRUAR</name>
<dbReference type="Proteomes" id="UP000507245">
    <property type="component" value="Unassembled WGS sequence"/>
</dbReference>
<gene>
    <name evidence="1" type="ORF">CURHAP_LOCUS12469</name>
    <name evidence="2" type="ORF">ORAREDHAP_LOCUS12340</name>
</gene>
<evidence type="ECO:0000313" key="3">
    <source>
        <dbReference type="Proteomes" id="UP000507222"/>
    </source>
</evidence>
<protein>
    <submittedName>
        <fullName evidence="2">Uncharacterized protein</fullName>
    </submittedName>
</protein>
<reference evidence="2 3" key="2">
    <citation type="submission" date="2020-05" db="EMBL/GenBank/DDBJ databases">
        <authorList>
            <person name="Campoy J."/>
            <person name="Schneeberger K."/>
            <person name="Spophaly S."/>
        </authorList>
    </citation>
    <scope>NUCLEOTIDE SEQUENCE [LARGE SCALE GENOMIC DNA]</scope>
    <source>
        <strain evidence="2">PruArmRojPasFocal</strain>
    </source>
</reference>
<sequence length="76" mass="8146">MKFCQIDAHVGNIWDVATGDKLYTFEAPVVCGDIQEGRILAVSASEDGIKVLENAEGVQPLHSLENHGVFAFGLSS</sequence>
<organism evidence="2 4">
    <name type="scientific">Prunus armeniaca</name>
    <name type="common">Apricot</name>
    <name type="synonym">Armeniaca vulgaris</name>
    <dbReference type="NCBI Taxonomy" id="36596"/>
    <lineage>
        <taxon>Eukaryota</taxon>
        <taxon>Viridiplantae</taxon>
        <taxon>Streptophyta</taxon>
        <taxon>Embryophyta</taxon>
        <taxon>Tracheophyta</taxon>
        <taxon>Spermatophyta</taxon>
        <taxon>Magnoliopsida</taxon>
        <taxon>eudicotyledons</taxon>
        <taxon>Gunneridae</taxon>
        <taxon>Pentapetalae</taxon>
        <taxon>rosids</taxon>
        <taxon>fabids</taxon>
        <taxon>Rosales</taxon>
        <taxon>Rosaceae</taxon>
        <taxon>Amygdaloideae</taxon>
        <taxon>Amygdaleae</taxon>
        <taxon>Prunus</taxon>
    </lineage>
</organism>
<dbReference type="EMBL" id="CAEKDK010000002">
    <property type="protein sequence ID" value="CAB4268609.1"/>
    <property type="molecule type" value="Genomic_DNA"/>
</dbReference>
<reference evidence="4" key="1">
    <citation type="journal article" date="2020" name="Genome Biol.">
        <title>Gamete binning: chromosome-level and haplotype-resolved genome assembly enabled by high-throughput single-cell sequencing of gamete genomes.</title>
        <authorList>
            <person name="Campoy J.A."/>
            <person name="Sun H."/>
            <person name="Goel M."/>
            <person name="Jiao W.-B."/>
            <person name="Folz-Donahue K."/>
            <person name="Wang N."/>
            <person name="Rubio M."/>
            <person name="Liu C."/>
            <person name="Kukat C."/>
            <person name="Ruiz D."/>
            <person name="Huettel B."/>
            <person name="Schneeberger K."/>
        </authorList>
    </citation>
    <scope>NUCLEOTIDE SEQUENCE [LARGE SCALE GENOMIC DNA]</scope>
    <source>
        <strain evidence="4">cv. Rojo Pasion</strain>
    </source>
</reference>
<accession>A0A6J5WBH0</accession>
<evidence type="ECO:0000313" key="2">
    <source>
        <dbReference type="EMBL" id="CAB4299050.1"/>
    </source>
</evidence>
<evidence type="ECO:0000313" key="4">
    <source>
        <dbReference type="Proteomes" id="UP000507245"/>
    </source>
</evidence>
<dbReference type="AlphaFoldDB" id="A0A6J5WBH0"/>
<dbReference type="EMBL" id="CAEKKB010000002">
    <property type="protein sequence ID" value="CAB4299050.1"/>
    <property type="molecule type" value="Genomic_DNA"/>
</dbReference>